<dbReference type="AlphaFoldDB" id="A0A8J2VPD1"/>
<evidence type="ECO:0000313" key="1">
    <source>
        <dbReference type="EMBL" id="GGE32916.1"/>
    </source>
</evidence>
<comment type="caution">
    <text evidence="1">The sequence shown here is derived from an EMBL/GenBank/DDBJ whole genome shotgun (WGS) entry which is preliminary data.</text>
</comment>
<dbReference type="Gene3D" id="2.10.260.10">
    <property type="match status" value="2"/>
</dbReference>
<reference evidence="1" key="2">
    <citation type="submission" date="2020-09" db="EMBL/GenBank/DDBJ databases">
        <authorList>
            <person name="Sun Q."/>
            <person name="Zhou Y."/>
        </authorList>
    </citation>
    <scope>NUCLEOTIDE SEQUENCE</scope>
    <source>
        <strain evidence="1">CGMCC 1.15371</strain>
    </source>
</reference>
<reference evidence="1" key="1">
    <citation type="journal article" date="2014" name="Int. J. Syst. Evol. Microbiol.">
        <title>Complete genome sequence of Corynebacterium casei LMG S-19264T (=DSM 44701T), isolated from a smear-ripened cheese.</title>
        <authorList>
            <consortium name="US DOE Joint Genome Institute (JGI-PGF)"/>
            <person name="Walter F."/>
            <person name="Albersmeier A."/>
            <person name="Kalinowski J."/>
            <person name="Ruckert C."/>
        </authorList>
    </citation>
    <scope>NUCLEOTIDE SEQUENCE</scope>
    <source>
        <strain evidence="1">CGMCC 1.15371</strain>
    </source>
</reference>
<sequence length="149" mass="17728">MQFLGTTRINHEGRLLIPKNIRDLYHLEPPKKIELFYKDHGIYVMTNIKNTQKGIIRTINWQGRLTIPTRYRQKLSWEKDNIIELLYVDSTSFFLRGDHRVCTFCLKSYTDMVMIYDKYICDDCLQTALGKKYMINQTTSFKNCVTDLD</sequence>
<organism evidence="1 2">
    <name type="scientific">Pullulanibacillus camelliae</name>
    <dbReference type="NCBI Taxonomy" id="1707096"/>
    <lineage>
        <taxon>Bacteria</taxon>
        <taxon>Bacillati</taxon>
        <taxon>Bacillota</taxon>
        <taxon>Bacilli</taxon>
        <taxon>Bacillales</taxon>
        <taxon>Sporolactobacillaceae</taxon>
        <taxon>Pullulanibacillus</taxon>
    </lineage>
</organism>
<dbReference type="RefSeq" id="WP_188689901.1">
    <property type="nucleotide sequence ID" value="NZ_BMIR01000003.1"/>
</dbReference>
<dbReference type="Proteomes" id="UP000628775">
    <property type="component" value="Unassembled WGS sequence"/>
</dbReference>
<name>A0A8J2VPD1_9BACL</name>
<dbReference type="SUPFAM" id="SSF89447">
    <property type="entry name" value="AbrB/MazE/MraZ-like"/>
    <property type="match status" value="2"/>
</dbReference>
<evidence type="ECO:0000313" key="2">
    <source>
        <dbReference type="Proteomes" id="UP000628775"/>
    </source>
</evidence>
<dbReference type="EMBL" id="BMIR01000003">
    <property type="protein sequence ID" value="GGE32916.1"/>
    <property type="molecule type" value="Genomic_DNA"/>
</dbReference>
<protein>
    <recommendedName>
        <fullName evidence="3">SpoVT-AbrB domain-containing protein</fullName>
    </recommendedName>
</protein>
<evidence type="ECO:0008006" key="3">
    <source>
        <dbReference type="Google" id="ProtNLM"/>
    </source>
</evidence>
<accession>A0A8J2VPD1</accession>
<proteinExistence type="predicted"/>
<gene>
    <name evidence="1" type="ORF">GCM10011391_09460</name>
</gene>
<keyword evidence="2" id="KW-1185">Reference proteome</keyword>
<dbReference type="InterPro" id="IPR037914">
    <property type="entry name" value="SpoVT-AbrB_sf"/>
</dbReference>